<keyword evidence="2" id="KW-1185">Reference proteome</keyword>
<evidence type="ECO:0000313" key="1">
    <source>
        <dbReference type="EMBL" id="KAI3685787.1"/>
    </source>
</evidence>
<accession>A0ACB8YJU3</accession>
<dbReference type="Proteomes" id="UP001055879">
    <property type="component" value="Linkage Group LG12"/>
</dbReference>
<comment type="caution">
    <text evidence="1">The sequence shown here is derived from an EMBL/GenBank/DDBJ whole genome shotgun (WGS) entry which is preliminary data.</text>
</comment>
<organism evidence="1 2">
    <name type="scientific">Arctium lappa</name>
    <name type="common">Greater burdock</name>
    <name type="synonym">Lappa major</name>
    <dbReference type="NCBI Taxonomy" id="4217"/>
    <lineage>
        <taxon>Eukaryota</taxon>
        <taxon>Viridiplantae</taxon>
        <taxon>Streptophyta</taxon>
        <taxon>Embryophyta</taxon>
        <taxon>Tracheophyta</taxon>
        <taxon>Spermatophyta</taxon>
        <taxon>Magnoliopsida</taxon>
        <taxon>eudicotyledons</taxon>
        <taxon>Gunneridae</taxon>
        <taxon>Pentapetalae</taxon>
        <taxon>asterids</taxon>
        <taxon>campanulids</taxon>
        <taxon>Asterales</taxon>
        <taxon>Asteraceae</taxon>
        <taxon>Carduoideae</taxon>
        <taxon>Cardueae</taxon>
        <taxon>Arctiinae</taxon>
        <taxon>Arctium</taxon>
    </lineage>
</organism>
<name>A0ACB8YJU3_ARCLA</name>
<sequence>MGLGSFIRMTVDGIPSRIGYFVMNQLDTNNMELRLNDGTIIINEETVHEILKVPIGGIDLSTVEPDSQRPLTFLTLLYVESTLCDIKDLPNVVPPLQRWSMDHLRQRLANGIKEGGLQMAKLKHLPAARPRQIRHPRKEDIPSTSATPCDIDSVKKDIVMPLNDKFAILMRTKIDAKTLIERAKEIFPEETLFERYEDELATLFNEERFRGSSGKKTTTVHTQEECGGKTSQHKDTSHTPLVQHGGRMRTPTKLDFDNAESLDAQSPLSPYWYSQTTLCLIDAQIIEQSGDQQEKVEQPTDNGKEVDLPIVPYIDEEIAPIRSLPEIPDIPVPSFNLGISQPLDSPDAPAKRNAHIKAADGQYKPVRRELKIGEQMKSPYVK</sequence>
<reference evidence="1 2" key="2">
    <citation type="journal article" date="2022" name="Mol. Ecol. Resour.">
        <title>The genomes of chicory, endive, great burdock and yacon provide insights into Asteraceae paleo-polyploidization history and plant inulin production.</title>
        <authorList>
            <person name="Fan W."/>
            <person name="Wang S."/>
            <person name="Wang H."/>
            <person name="Wang A."/>
            <person name="Jiang F."/>
            <person name="Liu H."/>
            <person name="Zhao H."/>
            <person name="Xu D."/>
            <person name="Zhang Y."/>
        </authorList>
    </citation>
    <scope>NUCLEOTIDE SEQUENCE [LARGE SCALE GENOMIC DNA]</scope>
    <source>
        <strain evidence="2">cv. Niubang</strain>
    </source>
</reference>
<reference evidence="2" key="1">
    <citation type="journal article" date="2022" name="Mol. Ecol. Resour.">
        <title>The genomes of chicory, endive, great burdock and yacon provide insights into Asteraceae palaeo-polyploidization history and plant inulin production.</title>
        <authorList>
            <person name="Fan W."/>
            <person name="Wang S."/>
            <person name="Wang H."/>
            <person name="Wang A."/>
            <person name="Jiang F."/>
            <person name="Liu H."/>
            <person name="Zhao H."/>
            <person name="Xu D."/>
            <person name="Zhang Y."/>
        </authorList>
    </citation>
    <scope>NUCLEOTIDE SEQUENCE [LARGE SCALE GENOMIC DNA]</scope>
    <source>
        <strain evidence="2">cv. Niubang</strain>
    </source>
</reference>
<proteinExistence type="predicted"/>
<dbReference type="EMBL" id="CM042058">
    <property type="protein sequence ID" value="KAI3685787.1"/>
    <property type="molecule type" value="Genomic_DNA"/>
</dbReference>
<gene>
    <name evidence="1" type="ORF">L6452_35045</name>
</gene>
<evidence type="ECO:0000313" key="2">
    <source>
        <dbReference type="Proteomes" id="UP001055879"/>
    </source>
</evidence>
<protein>
    <submittedName>
        <fullName evidence="1">Uncharacterized protein</fullName>
    </submittedName>
</protein>